<reference evidence="2" key="1">
    <citation type="submission" date="2018-05" db="EMBL/GenBank/DDBJ databases">
        <title>Effector identification in a new, highly contiguous assembly of the strawberry crown rot pathogen Phytophthora cactorum.</title>
        <authorList>
            <person name="Armitage A.D."/>
            <person name="Nellist C.F."/>
            <person name="Bates H."/>
            <person name="Vickerstaff R.J."/>
            <person name="Harrison R.J."/>
        </authorList>
    </citation>
    <scope>NUCLEOTIDE SEQUENCE</scope>
    <source>
        <strain evidence="2">P421</strain>
    </source>
</reference>
<name>A0A8T1IB20_9STRA</name>
<evidence type="ECO:0000313" key="2">
    <source>
        <dbReference type="EMBL" id="KAG3222204.1"/>
    </source>
</evidence>
<dbReference type="Proteomes" id="UP000760860">
    <property type="component" value="Unassembled WGS sequence"/>
</dbReference>
<evidence type="ECO:0000256" key="1">
    <source>
        <dbReference type="SAM" id="MobiDB-lite"/>
    </source>
</evidence>
<sequence length="73" mass="8194">MRPAPPPATLLPPLEAVCFHSQRYFATVSRPTSRGPRRREVPPTGTGTQLLAQESWGRRNNQRSARLARRADT</sequence>
<feature type="compositionally biased region" description="Polar residues" evidence="1">
    <location>
        <begin position="45"/>
        <end position="64"/>
    </location>
</feature>
<accession>A0A8T1IB20</accession>
<comment type="caution">
    <text evidence="2">The sequence shown here is derived from an EMBL/GenBank/DDBJ whole genome shotgun (WGS) entry which is preliminary data.</text>
</comment>
<dbReference type="EMBL" id="RCMV01000190">
    <property type="protein sequence ID" value="KAG3222204.1"/>
    <property type="molecule type" value="Genomic_DNA"/>
</dbReference>
<protein>
    <submittedName>
        <fullName evidence="2">Uncharacterized protein</fullName>
    </submittedName>
</protein>
<proteinExistence type="predicted"/>
<gene>
    <name evidence="2" type="ORF">PC129_g7089</name>
</gene>
<evidence type="ECO:0000313" key="3">
    <source>
        <dbReference type="Proteomes" id="UP000760860"/>
    </source>
</evidence>
<dbReference type="AlphaFoldDB" id="A0A8T1IB20"/>
<organism evidence="2 3">
    <name type="scientific">Phytophthora cactorum</name>
    <dbReference type="NCBI Taxonomy" id="29920"/>
    <lineage>
        <taxon>Eukaryota</taxon>
        <taxon>Sar</taxon>
        <taxon>Stramenopiles</taxon>
        <taxon>Oomycota</taxon>
        <taxon>Peronosporomycetes</taxon>
        <taxon>Peronosporales</taxon>
        <taxon>Peronosporaceae</taxon>
        <taxon>Phytophthora</taxon>
    </lineage>
</organism>
<feature type="region of interest" description="Disordered" evidence="1">
    <location>
        <begin position="28"/>
        <end position="73"/>
    </location>
</feature>